<proteinExistence type="predicted"/>
<comment type="caution">
    <text evidence="2">The sequence shown here is derived from an EMBL/GenBank/DDBJ whole genome shotgun (WGS) entry which is preliminary data.</text>
</comment>
<organism evidence="2 3">
    <name type="scientific">Rhizobium azibense</name>
    <dbReference type="NCBI Taxonomy" id="1136135"/>
    <lineage>
        <taxon>Bacteria</taxon>
        <taxon>Pseudomonadati</taxon>
        <taxon>Pseudomonadota</taxon>
        <taxon>Alphaproteobacteria</taxon>
        <taxon>Hyphomicrobiales</taxon>
        <taxon>Rhizobiaceae</taxon>
        <taxon>Rhizobium/Agrobacterium group</taxon>
        <taxon>Rhizobium</taxon>
    </lineage>
</organism>
<dbReference type="InterPro" id="IPR010385">
    <property type="entry name" value="DUF982"/>
</dbReference>
<evidence type="ECO:0000313" key="3">
    <source>
        <dbReference type="Proteomes" id="UP000295547"/>
    </source>
</evidence>
<dbReference type="Gene3D" id="6.10.250.730">
    <property type="match status" value="1"/>
</dbReference>
<feature type="region of interest" description="Disordered" evidence="1">
    <location>
        <begin position="83"/>
        <end position="104"/>
    </location>
</feature>
<dbReference type="EMBL" id="SMBJ01000012">
    <property type="protein sequence ID" value="TCU20878.1"/>
    <property type="molecule type" value="Genomic_DNA"/>
</dbReference>
<sequence>MTSIAQFGSAVYVHRMYFIDEITSLDEVVDYLENWPEERRGLAYETLLKACHEAAAGRFPVGAVRENFRRFVKKADMLAENQESSVFANESPQPMTTNTITARP</sequence>
<dbReference type="Proteomes" id="UP000295547">
    <property type="component" value="Unassembled WGS sequence"/>
</dbReference>
<dbReference type="OrthoDB" id="8388069at2"/>
<gene>
    <name evidence="2" type="ORF">EV130_112259</name>
</gene>
<evidence type="ECO:0000256" key="1">
    <source>
        <dbReference type="SAM" id="MobiDB-lite"/>
    </source>
</evidence>
<accession>A0A4R3QGM5</accession>
<dbReference type="Pfam" id="PF06169">
    <property type="entry name" value="DUF982"/>
    <property type="match status" value="1"/>
</dbReference>
<keyword evidence="3" id="KW-1185">Reference proteome</keyword>
<evidence type="ECO:0000313" key="2">
    <source>
        <dbReference type="EMBL" id="TCU20878.1"/>
    </source>
</evidence>
<dbReference type="AlphaFoldDB" id="A0A4R3QGM5"/>
<dbReference type="RefSeq" id="WP_132662329.1">
    <property type="nucleotide sequence ID" value="NZ_SMBJ01000012.1"/>
</dbReference>
<reference evidence="2 3" key="1">
    <citation type="submission" date="2019-03" db="EMBL/GenBank/DDBJ databases">
        <title>Genomic Encyclopedia of Type Strains, Phase IV (KMG-V): Genome sequencing to study the core and pangenomes of soil and plant-associated prokaryotes.</title>
        <authorList>
            <person name="Whitman W."/>
        </authorList>
    </citation>
    <scope>NUCLEOTIDE SEQUENCE [LARGE SCALE GENOMIC DNA]</scope>
    <source>
        <strain evidence="2 3">Gr42</strain>
    </source>
</reference>
<name>A0A4R3QGM5_9HYPH</name>
<protein>
    <submittedName>
        <fullName evidence="2">Uncharacterized protein DUF982</fullName>
    </submittedName>
</protein>